<protein>
    <submittedName>
        <fullName evidence="1">Uncharacterized protein</fullName>
    </submittedName>
</protein>
<sequence>MIKQFFRITEVNNGNNISMMTHLQSKFNGMNITWDCEQNLQHCTCHTLNLMAKYFLLYMCQLENKEFNFFDNYLSTNKVTIEDSDNEATPSVQDFQGVGLNQLYQFVSHVPKFVLYSSARIKLIKNSLGEGPRKARTQSLNKANLEMQDKSSDLEIIRGEEIDNQGDCGTNELGTVICLPGGKFPSAFHY</sequence>
<gene>
    <name evidence="1" type="ORF">O181_097051</name>
</gene>
<evidence type="ECO:0000313" key="2">
    <source>
        <dbReference type="Proteomes" id="UP000765509"/>
    </source>
</evidence>
<evidence type="ECO:0000313" key="1">
    <source>
        <dbReference type="EMBL" id="MBW0557336.1"/>
    </source>
</evidence>
<comment type="caution">
    <text evidence="1">The sequence shown here is derived from an EMBL/GenBank/DDBJ whole genome shotgun (WGS) entry which is preliminary data.</text>
</comment>
<keyword evidence="2" id="KW-1185">Reference proteome</keyword>
<name>A0A9Q3J890_9BASI</name>
<accession>A0A9Q3J890</accession>
<proteinExistence type="predicted"/>
<reference evidence="1" key="1">
    <citation type="submission" date="2021-03" db="EMBL/GenBank/DDBJ databases">
        <title>Draft genome sequence of rust myrtle Austropuccinia psidii MF-1, a brazilian biotype.</title>
        <authorList>
            <person name="Quecine M.C."/>
            <person name="Pachon D.M.R."/>
            <person name="Bonatelli M.L."/>
            <person name="Correr F.H."/>
            <person name="Franceschini L.M."/>
            <person name="Leite T.F."/>
            <person name="Margarido G.R.A."/>
            <person name="Almeida C.A."/>
            <person name="Ferrarezi J.A."/>
            <person name="Labate C.A."/>
        </authorList>
    </citation>
    <scope>NUCLEOTIDE SEQUENCE</scope>
    <source>
        <strain evidence="1">MF-1</strain>
    </source>
</reference>
<dbReference type="Proteomes" id="UP000765509">
    <property type="component" value="Unassembled WGS sequence"/>
</dbReference>
<organism evidence="1 2">
    <name type="scientific">Austropuccinia psidii MF-1</name>
    <dbReference type="NCBI Taxonomy" id="1389203"/>
    <lineage>
        <taxon>Eukaryota</taxon>
        <taxon>Fungi</taxon>
        <taxon>Dikarya</taxon>
        <taxon>Basidiomycota</taxon>
        <taxon>Pucciniomycotina</taxon>
        <taxon>Pucciniomycetes</taxon>
        <taxon>Pucciniales</taxon>
        <taxon>Sphaerophragmiaceae</taxon>
        <taxon>Austropuccinia</taxon>
    </lineage>
</organism>
<dbReference type="EMBL" id="AVOT02065152">
    <property type="protein sequence ID" value="MBW0557336.1"/>
    <property type="molecule type" value="Genomic_DNA"/>
</dbReference>
<dbReference type="AlphaFoldDB" id="A0A9Q3J890"/>